<evidence type="ECO:0000259" key="1">
    <source>
        <dbReference type="Pfam" id="PF00294"/>
    </source>
</evidence>
<dbReference type="EMBL" id="QRTC01000091">
    <property type="protein sequence ID" value="RGQ33794.1"/>
    <property type="molecule type" value="Genomic_DNA"/>
</dbReference>
<organism evidence="2 3">
    <name type="scientific">[Clostridium] leptum</name>
    <dbReference type="NCBI Taxonomy" id="1535"/>
    <lineage>
        <taxon>Bacteria</taxon>
        <taxon>Bacillati</taxon>
        <taxon>Bacillota</taxon>
        <taxon>Clostridia</taxon>
        <taxon>Eubacteriales</taxon>
        <taxon>Oscillospiraceae</taxon>
        <taxon>Oscillospiraceae incertae sedis</taxon>
    </lineage>
</organism>
<accession>A0A412ARV4</accession>
<sequence length="65" mass="7026">MNTVGCGDSMVAGFAVAMARRKGPEEMLRLATAVSNANALTMQTGHFEREDLDQVLLMTAVKKIK</sequence>
<evidence type="ECO:0000313" key="2">
    <source>
        <dbReference type="EMBL" id="RGQ33794.1"/>
    </source>
</evidence>
<dbReference type="PANTHER" id="PTHR46566:SF2">
    <property type="entry name" value="ATP-DEPENDENT 6-PHOSPHOFRUCTOKINASE ISOZYME 2"/>
    <property type="match status" value="1"/>
</dbReference>
<evidence type="ECO:0000313" key="3">
    <source>
        <dbReference type="Proteomes" id="UP000284751"/>
    </source>
</evidence>
<dbReference type="PANTHER" id="PTHR46566">
    <property type="entry name" value="1-PHOSPHOFRUCTOKINASE-RELATED"/>
    <property type="match status" value="1"/>
</dbReference>
<comment type="caution">
    <text evidence="2">The sequence shown here is derived from an EMBL/GenBank/DDBJ whole genome shotgun (WGS) entry which is preliminary data.</text>
</comment>
<dbReference type="Proteomes" id="UP000284751">
    <property type="component" value="Unassembled WGS sequence"/>
</dbReference>
<name>A0A412ARV4_9FIRM</name>
<dbReference type="GO" id="GO:0008443">
    <property type="term" value="F:phosphofructokinase activity"/>
    <property type="evidence" value="ECO:0007669"/>
    <property type="project" value="TreeGrafter"/>
</dbReference>
<dbReference type="AlphaFoldDB" id="A0A412ARV4"/>
<dbReference type="InterPro" id="IPR029056">
    <property type="entry name" value="Ribokinase-like"/>
</dbReference>
<gene>
    <name evidence="2" type="ORF">DWY99_13860</name>
</gene>
<feature type="domain" description="Carbohydrate kinase PfkB" evidence="1">
    <location>
        <begin position="2"/>
        <end position="46"/>
    </location>
</feature>
<dbReference type="InterPro" id="IPR011611">
    <property type="entry name" value="PfkB_dom"/>
</dbReference>
<dbReference type="SUPFAM" id="SSF53613">
    <property type="entry name" value="Ribokinase-like"/>
    <property type="match status" value="1"/>
</dbReference>
<dbReference type="GO" id="GO:0005829">
    <property type="term" value="C:cytosol"/>
    <property type="evidence" value="ECO:0007669"/>
    <property type="project" value="TreeGrafter"/>
</dbReference>
<proteinExistence type="predicted"/>
<dbReference type="Gene3D" id="3.40.1190.20">
    <property type="match status" value="1"/>
</dbReference>
<dbReference type="Pfam" id="PF00294">
    <property type="entry name" value="PfkB"/>
    <property type="match status" value="1"/>
</dbReference>
<protein>
    <recommendedName>
        <fullName evidence="1">Carbohydrate kinase PfkB domain-containing protein</fullName>
    </recommendedName>
</protein>
<reference evidence="2 3" key="1">
    <citation type="submission" date="2018-08" db="EMBL/GenBank/DDBJ databases">
        <title>A genome reference for cultivated species of the human gut microbiota.</title>
        <authorList>
            <person name="Zou Y."/>
            <person name="Xue W."/>
            <person name="Luo G."/>
        </authorList>
    </citation>
    <scope>NUCLEOTIDE SEQUENCE [LARGE SCALE GENOMIC DNA]</scope>
    <source>
        <strain evidence="2 3">AF28-26</strain>
    </source>
</reference>